<keyword evidence="3" id="KW-1185">Reference proteome</keyword>
<evidence type="ECO:0000313" key="3">
    <source>
        <dbReference type="Proteomes" id="UP000460549"/>
    </source>
</evidence>
<reference evidence="2 3" key="1">
    <citation type="submission" date="2019-08" db="EMBL/GenBank/DDBJ databases">
        <title>In-depth cultivation of the pig gut microbiome towards novel bacterial diversity and tailored functional studies.</title>
        <authorList>
            <person name="Wylensek D."/>
            <person name="Hitch T.C.A."/>
            <person name="Clavel T."/>
        </authorList>
    </citation>
    <scope>NUCLEOTIDE SEQUENCE [LARGE SCALE GENOMIC DNA]</scope>
    <source>
        <strain evidence="2 3">NM-380-WT-3C1</strain>
    </source>
</reference>
<gene>
    <name evidence="2" type="ORF">FYJ80_06455</name>
</gene>
<dbReference type="InterPro" id="IPR048792">
    <property type="entry name" value="CarD_C"/>
</dbReference>
<dbReference type="Proteomes" id="UP000460549">
    <property type="component" value="Unassembled WGS sequence"/>
</dbReference>
<dbReference type="AlphaFoldDB" id="A0A7X2PCW8"/>
<dbReference type="EMBL" id="VUNN01000011">
    <property type="protein sequence ID" value="MSU06422.1"/>
    <property type="molecule type" value="Genomic_DNA"/>
</dbReference>
<proteinExistence type="predicted"/>
<name>A0A7X2PCW8_9SPIO</name>
<comment type="caution">
    <text evidence="2">The sequence shown here is derived from an EMBL/GenBank/DDBJ whole genome shotgun (WGS) entry which is preliminary data.</text>
</comment>
<dbReference type="RefSeq" id="WP_154425392.1">
    <property type="nucleotide sequence ID" value="NZ_JAQYGB010000026.1"/>
</dbReference>
<dbReference type="Pfam" id="PF21095">
    <property type="entry name" value="CarD_C"/>
    <property type="match status" value="1"/>
</dbReference>
<dbReference type="InterPro" id="IPR003711">
    <property type="entry name" value="CarD-like/TRCF_RID"/>
</dbReference>
<accession>A0A7X2PCW8</accession>
<sequence>MKAITEKFNIGEHVVYPEQGMGVVKDIVQKKRNGVMESYYSIYLKNTDMNLLIPVDRARDIGIRSIVSKSEATDAIMNISNKDNSSTLDWKERLHKSQELIHNGSIGSIAKVVQTLYHRSKIKELPIQEKKIYESALNLLIEEASLAMSLDSEQISTLILERLES</sequence>
<protein>
    <submittedName>
        <fullName evidence="2">CarD family transcriptional regulator</fullName>
    </submittedName>
</protein>
<dbReference type="GO" id="GO:0009303">
    <property type="term" value="P:rRNA transcription"/>
    <property type="evidence" value="ECO:0007669"/>
    <property type="project" value="TreeGrafter"/>
</dbReference>
<dbReference type="Gene3D" id="1.20.58.1290">
    <property type="entry name" value="CarD-like, C-terminal domain"/>
    <property type="match status" value="1"/>
</dbReference>
<evidence type="ECO:0000313" key="2">
    <source>
        <dbReference type="EMBL" id="MSU06422.1"/>
    </source>
</evidence>
<dbReference type="PANTHER" id="PTHR38447:SF1">
    <property type="entry name" value="RNA POLYMERASE-BINDING TRANSCRIPTION FACTOR CARD"/>
    <property type="match status" value="1"/>
</dbReference>
<dbReference type="PANTHER" id="PTHR38447">
    <property type="entry name" value="TRANSCRIPTION FACTOR YDEB-RELATED"/>
    <property type="match status" value="1"/>
</dbReference>
<dbReference type="InterPro" id="IPR036101">
    <property type="entry name" value="CarD-like/TRCF_RID_sf"/>
</dbReference>
<dbReference type="Gene3D" id="2.40.10.170">
    <property type="match status" value="1"/>
</dbReference>
<dbReference type="SUPFAM" id="SSF141259">
    <property type="entry name" value="CarD-like"/>
    <property type="match status" value="1"/>
</dbReference>
<dbReference type="SMART" id="SM01058">
    <property type="entry name" value="CarD_TRCF"/>
    <property type="match status" value="1"/>
</dbReference>
<dbReference type="InterPro" id="IPR042215">
    <property type="entry name" value="CarD-like_C"/>
</dbReference>
<feature type="domain" description="CarD-like/TRCF RNAP-interacting" evidence="1">
    <location>
        <begin position="7"/>
        <end position="117"/>
    </location>
</feature>
<evidence type="ECO:0000259" key="1">
    <source>
        <dbReference type="SMART" id="SM01058"/>
    </source>
</evidence>
<dbReference type="Pfam" id="PF02559">
    <property type="entry name" value="CarD_TRCF_RID"/>
    <property type="match status" value="1"/>
</dbReference>
<organism evidence="2 3">
    <name type="scientific">Bullifex porci</name>
    <dbReference type="NCBI Taxonomy" id="2606638"/>
    <lineage>
        <taxon>Bacteria</taxon>
        <taxon>Pseudomonadati</taxon>
        <taxon>Spirochaetota</taxon>
        <taxon>Spirochaetia</taxon>
        <taxon>Spirochaetales</taxon>
        <taxon>Spirochaetaceae</taxon>
        <taxon>Bullifex</taxon>
    </lineage>
</organism>
<dbReference type="InterPro" id="IPR052531">
    <property type="entry name" value="CarD-like_regulator"/>
</dbReference>